<dbReference type="AlphaFoldDB" id="A0A0P1A8U4"/>
<dbReference type="GeneID" id="36399529"/>
<dbReference type="EMBL" id="CCYD01000261">
    <property type="protein sequence ID" value="CEG37008.1"/>
    <property type="molecule type" value="Genomic_DNA"/>
</dbReference>
<keyword evidence="2" id="KW-1185">Reference proteome</keyword>
<evidence type="ECO:0000313" key="1">
    <source>
        <dbReference type="EMBL" id="CEG37008.1"/>
    </source>
</evidence>
<accession>A0A0P1A8U4</accession>
<protein>
    <submittedName>
        <fullName evidence="1">Uncharacterized protein</fullName>
    </submittedName>
</protein>
<sequence length="50" mass="5303">MSLELGFICAEDTLGYINEQEAKGIHSATRIPALTAVAKELDVSGILESP</sequence>
<evidence type="ECO:0000313" key="2">
    <source>
        <dbReference type="Proteomes" id="UP000054928"/>
    </source>
</evidence>
<name>A0A0P1A8U4_PLAHL</name>
<reference evidence="2" key="1">
    <citation type="submission" date="2014-09" db="EMBL/GenBank/DDBJ databases">
        <authorList>
            <person name="Sharma Rahul"/>
            <person name="Thines Marco"/>
        </authorList>
    </citation>
    <scope>NUCLEOTIDE SEQUENCE [LARGE SCALE GENOMIC DNA]</scope>
</reference>
<dbReference type="Proteomes" id="UP000054928">
    <property type="component" value="Unassembled WGS sequence"/>
</dbReference>
<organism evidence="1 2">
    <name type="scientific">Plasmopara halstedii</name>
    <name type="common">Downy mildew of sunflower</name>
    <dbReference type="NCBI Taxonomy" id="4781"/>
    <lineage>
        <taxon>Eukaryota</taxon>
        <taxon>Sar</taxon>
        <taxon>Stramenopiles</taxon>
        <taxon>Oomycota</taxon>
        <taxon>Peronosporomycetes</taxon>
        <taxon>Peronosporales</taxon>
        <taxon>Peronosporaceae</taxon>
        <taxon>Plasmopara</taxon>
    </lineage>
</organism>
<dbReference type="RefSeq" id="XP_024573377.1">
    <property type="nucleotide sequence ID" value="XM_024722286.1"/>
</dbReference>
<proteinExistence type="predicted"/>